<keyword evidence="3" id="KW-0732">Signal</keyword>
<accession>A0ABQ8MVR1</accession>
<keyword evidence="2" id="KW-1133">Transmembrane helix</keyword>
<evidence type="ECO:0000256" key="3">
    <source>
        <dbReference type="SAM" id="SignalP"/>
    </source>
</evidence>
<keyword evidence="1" id="KW-0325">Glycoprotein</keyword>
<proteinExistence type="predicted"/>
<comment type="caution">
    <text evidence="5">The sequence shown here is derived from an EMBL/GenBank/DDBJ whole genome shotgun (WGS) entry which is preliminary data.</text>
</comment>
<reference evidence="5 6" key="1">
    <citation type="submission" date="2022-01" db="EMBL/GenBank/DDBJ databases">
        <title>A high-quality chromosome-level genome assembly of rohu carp, Labeo rohita.</title>
        <authorList>
            <person name="Arick M.A. II"/>
            <person name="Hsu C.-Y."/>
            <person name="Magbanua Z."/>
            <person name="Pechanova O."/>
            <person name="Grover C."/>
            <person name="Miller E."/>
            <person name="Thrash A."/>
            <person name="Ezzel L."/>
            <person name="Alam S."/>
            <person name="Benzie J."/>
            <person name="Hamilton M."/>
            <person name="Karsi A."/>
            <person name="Lawrence M.L."/>
            <person name="Peterson D.G."/>
        </authorList>
    </citation>
    <scope>NUCLEOTIDE SEQUENCE [LARGE SCALE GENOMIC DNA]</scope>
    <source>
        <strain evidence="6">BAU-BD-2019</strain>
        <tissue evidence="5">Blood</tissue>
    </source>
</reference>
<dbReference type="PANTHER" id="PTHR16675">
    <property type="entry name" value="MHC CLASS I-RELATED"/>
    <property type="match status" value="1"/>
</dbReference>
<feature type="signal peptide" evidence="3">
    <location>
        <begin position="1"/>
        <end position="19"/>
    </location>
</feature>
<dbReference type="Proteomes" id="UP000830375">
    <property type="component" value="Unassembled WGS sequence"/>
</dbReference>
<evidence type="ECO:0000256" key="1">
    <source>
        <dbReference type="ARBA" id="ARBA00023180"/>
    </source>
</evidence>
<protein>
    <recommendedName>
        <fullName evidence="4">Immunoglobulin C1-set domain-containing protein</fullName>
    </recommendedName>
</protein>
<dbReference type="SMART" id="SM00407">
    <property type="entry name" value="IGc1"/>
    <property type="match status" value="1"/>
</dbReference>
<dbReference type="Gene3D" id="3.30.500.10">
    <property type="entry name" value="MHC class I-like antigen recognition-like"/>
    <property type="match status" value="1"/>
</dbReference>
<dbReference type="Gene3D" id="2.60.40.10">
    <property type="entry name" value="Immunoglobulins"/>
    <property type="match status" value="1"/>
</dbReference>
<dbReference type="InterPro" id="IPR013783">
    <property type="entry name" value="Ig-like_fold"/>
</dbReference>
<sequence>MFYFILVVHILSATHTVFSESGSHSLWVFATFLTGDSSVPFPEFTAVIMLDDIVIGHYNADQRSFIPATAQESVNVTEQITISTVTICVNVISITRILNSVLAYVHLKLCVSSQGLHVQQRLVGCELLRDEPGHMMTLEAFNGESGFERRYTVQGDQQTHWKWPVIKSRAQLEYDAWLYAHFYRPLCISQLRKYLTKEKKHVMARVKPRVRVIKRYWTEAGVVQMTCLATGFYPRHINLTLLQDGQPVDKERVTGGELLPNPDGTYQMRKSVELSAEEQRERHTYTFPSVLLLLCVFGLLAAFIIWRRRISQPEQVHMHTYTHTV</sequence>
<feature type="chain" id="PRO_5047402235" description="Immunoglobulin C1-set domain-containing protein" evidence="3">
    <location>
        <begin position="20"/>
        <end position="325"/>
    </location>
</feature>
<keyword evidence="2" id="KW-0812">Transmembrane</keyword>
<name>A0ABQ8MVR1_LABRO</name>
<dbReference type="SUPFAM" id="SSF48726">
    <property type="entry name" value="Immunoglobulin"/>
    <property type="match status" value="1"/>
</dbReference>
<keyword evidence="2" id="KW-0472">Membrane</keyword>
<dbReference type="InterPro" id="IPR050208">
    <property type="entry name" value="MHC_class-I_related"/>
</dbReference>
<dbReference type="InterPro" id="IPR036179">
    <property type="entry name" value="Ig-like_dom_sf"/>
</dbReference>
<dbReference type="InterPro" id="IPR011162">
    <property type="entry name" value="MHC_I/II-like_Ag-recog"/>
</dbReference>
<evidence type="ECO:0000313" key="6">
    <source>
        <dbReference type="Proteomes" id="UP000830375"/>
    </source>
</evidence>
<dbReference type="InterPro" id="IPR003597">
    <property type="entry name" value="Ig_C1-set"/>
</dbReference>
<gene>
    <name evidence="5" type="ORF">H4Q32_010355</name>
</gene>
<keyword evidence="6" id="KW-1185">Reference proteome</keyword>
<dbReference type="SUPFAM" id="SSF54452">
    <property type="entry name" value="MHC antigen-recognition domain"/>
    <property type="match status" value="1"/>
</dbReference>
<organism evidence="5 6">
    <name type="scientific">Labeo rohita</name>
    <name type="common">Indian major carp</name>
    <name type="synonym">Cyprinus rohita</name>
    <dbReference type="NCBI Taxonomy" id="84645"/>
    <lineage>
        <taxon>Eukaryota</taxon>
        <taxon>Metazoa</taxon>
        <taxon>Chordata</taxon>
        <taxon>Craniata</taxon>
        <taxon>Vertebrata</taxon>
        <taxon>Euteleostomi</taxon>
        <taxon>Actinopterygii</taxon>
        <taxon>Neopterygii</taxon>
        <taxon>Teleostei</taxon>
        <taxon>Ostariophysi</taxon>
        <taxon>Cypriniformes</taxon>
        <taxon>Cyprinidae</taxon>
        <taxon>Labeoninae</taxon>
        <taxon>Labeonini</taxon>
        <taxon>Labeo</taxon>
    </lineage>
</organism>
<evidence type="ECO:0000313" key="5">
    <source>
        <dbReference type="EMBL" id="KAI2666477.1"/>
    </source>
</evidence>
<feature type="transmembrane region" description="Helical" evidence="2">
    <location>
        <begin position="285"/>
        <end position="306"/>
    </location>
</feature>
<evidence type="ECO:0000256" key="2">
    <source>
        <dbReference type="SAM" id="Phobius"/>
    </source>
</evidence>
<dbReference type="InterPro" id="IPR037055">
    <property type="entry name" value="MHC_I-like_Ag-recog_sf"/>
</dbReference>
<dbReference type="Pfam" id="PF07654">
    <property type="entry name" value="C1-set"/>
    <property type="match status" value="1"/>
</dbReference>
<evidence type="ECO:0000259" key="4">
    <source>
        <dbReference type="SMART" id="SM00407"/>
    </source>
</evidence>
<dbReference type="PANTHER" id="PTHR16675:SF191">
    <property type="entry name" value="CLASS I HISTOCOMPATIBILITY ANTIGEN, F10 ALPHA CHAIN-LIKE-RELATED"/>
    <property type="match status" value="1"/>
</dbReference>
<dbReference type="EMBL" id="JACTAM010000003">
    <property type="protein sequence ID" value="KAI2666477.1"/>
    <property type="molecule type" value="Genomic_DNA"/>
</dbReference>
<feature type="domain" description="Immunoglobulin C1-set" evidence="4">
    <location>
        <begin position="222"/>
        <end position="293"/>
    </location>
</feature>